<feature type="binding site" evidence="6">
    <location>
        <position position="100"/>
    </location>
    <ligand>
        <name>S-adenosyl-L-methionine</name>
        <dbReference type="ChEBI" id="CHEBI:59789"/>
    </ligand>
</feature>
<dbReference type="Pfam" id="PF01795">
    <property type="entry name" value="Methyltransf_5"/>
    <property type="match status" value="1"/>
</dbReference>
<dbReference type="GO" id="GO:0070475">
    <property type="term" value="P:rRNA base methylation"/>
    <property type="evidence" value="ECO:0007669"/>
    <property type="project" value="UniProtKB-UniRule"/>
</dbReference>
<accession>A0A1F6BQC1</accession>
<comment type="catalytic activity">
    <reaction evidence="6">
        <text>cytidine(1402) in 16S rRNA + S-adenosyl-L-methionine = N(4)-methylcytidine(1402) in 16S rRNA + S-adenosyl-L-homocysteine + H(+)</text>
        <dbReference type="Rhea" id="RHEA:42928"/>
        <dbReference type="Rhea" id="RHEA-COMP:10286"/>
        <dbReference type="Rhea" id="RHEA-COMP:10287"/>
        <dbReference type="ChEBI" id="CHEBI:15378"/>
        <dbReference type="ChEBI" id="CHEBI:57856"/>
        <dbReference type="ChEBI" id="CHEBI:59789"/>
        <dbReference type="ChEBI" id="CHEBI:74506"/>
        <dbReference type="ChEBI" id="CHEBI:82748"/>
        <dbReference type="EC" id="2.1.1.199"/>
    </reaction>
</comment>
<dbReference type="HAMAP" id="MF_01007">
    <property type="entry name" value="16SrRNA_methyltr_H"/>
    <property type="match status" value="1"/>
</dbReference>
<dbReference type="InterPro" id="IPR023397">
    <property type="entry name" value="SAM-dep_MeTrfase_MraW_recog"/>
</dbReference>
<comment type="caution">
    <text evidence="7">The sequence shown here is derived from an EMBL/GenBank/DDBJ whole genome shotgun (WGS) entry which is preliminary data.</text>
</comment>
<dbReference type="Gene3D" id="1.10.150.170">
    <property type="entry name" value="Putative methyltransferase TM0872, insert domain"/>
    <property type="match status" value="1"/>
</dbReference>
<evidence type="ECO:0000256" key="5">
    <source>
        <dbReference type="ARBA" id="ARBA00022691"/>
    </source>
</evidence>
<dbReference type="AlphaFoldDB" id="A0A1F6BQC1"/>
<sequence length="306" mass="33732">MSVHHIPVLLNEVLRVLEPKENEIFIDGTLGGGGHAEKILERLGAGGKLIGIDADESAIKKAEEKIGGDKRVIFVHGNYADIPKIIADMKIERVDGIFLDLGFSSLQIDGGGRGFSFTASDEPLDMRYGKSGSGISARSIINSWNKDELARIFRKLGEERYAGRIARRIVEIRKRAPIETAGALADAVLSAIPRSRKLNKRVRTIHPATRVFQAVRIAVNRELENLETALLSAPDCLAPGGRLAVISFHSLEDRIVKNHFRMLASDGIGEILTKKPVMPSFEEIKANSRSRPAKLRAFRVNNIFKI</sequence>
<dbReference type="PANTHER" id="PTHR11265:SF0">
    <property type="entry name" value="12S RRNA N4-METHYLCYTIDINE METHYLTRANSFERASE"/>
    <property type="match status" value="1"/>
</dbReference>
<dbReference type="EC" id="2.1.1.199" evidence="6"/>
<feature type="binding site" evidence="6">
    <location>
        <position position="53"/>
    </location>
    <ligand>
        <name>S-adenosyl-L-methionine</name>
        <dbReference type="ChEBI" id="CHEBI:59789"/>
    </ligand>
</feature>
<evidence type="ECO:0000256" key="2">
    <source>
        <dbReference type="ARBA" id="ARBA00022552"/>
    </source>
</evidence>
<keyword evidence="2 6" id="KW-0698">rRNA processing</keyword>
<keyword evidence="4 6" id="KW-0808">Transferase</keyword>
<reference evidence="7 8" key="1">
    <citation type="journal article" date="2016" name="Nat. Commun.">
        <title>Thousands of microbial genomes shed light on interconnected biogeochemical processes in an aquifer system.</title>
        <authorList>
            <person name="Anantharaman K."/>
            <person name="Brown C.T."/>
            <person name="Hug L.A."/>
            <person name="Sharon I."/>
            <person name="Castelle C.J."/>
            <person name="Probst A.J."/>
            <person name="Thomas B.C."/>
            <person name="Singh A."/>
            <person name="Wilkins M.J."/>
            <person name="Karaoz U."/>
            <person name="Brodie E.L."/>
            <person name="Williams K.H."/>
            <person name="Hubbard S.S."/>
            <person name="Banfield J.F."/>
        </authorList>
    </citation>
    <scope>NUCLEOTIDE SEQUENCE [LARGE SCALE GENOMIC DNA]</scope>
</reference>
<gene>
    <name evidence="6" type="primary">rsmH</name>
    <name evidence="7" type="ORF">A3D55_01900</name>
</gene>
<dbReference type="Gene3D" id="3.40.50.150">
    <property type="entry name" value="Vaccinia Virus protein VP39"/>
    <property type="match status" value="1"/>
</dbReference>
<dbReference type="GO" id="GO:0071424">
    <property type="term" value="F:rRNA (cytosine-N4-)-methyltransferase activity"/>
    <property type="evidence" value="ECO:0007669"/>
    <property type="project" value="UniProtKB-UniRule"/>
</dbReference>
<keyword evidence="3 6" id="KW-0489">Methyltransferase</keyword>
<proteinExistence type="inferred from homology"/>
<organism evidence="7 8">
    <name type="scientific">Candidatus Jorgensenbacteria bacterium RIFCSPHIGHO2_02_FULL_45_20</name>
    <dbReference type="NCBI Taxonomy" id="1798470"/>
    <lineage>
        <taxon>Bacteria</taxon>
        <taxon>Candidatus Joergenseniibacteriota</taxon>
    </lineage>
</organism>
<dbReference type="EMBL" id="MFKJ01000014">
    <property type="protein sequence ID" value="OGG38737.1"/>
    <property type="molecule type" value="Genomic_DNA"/>
</dbReference>
<evidence type="ECO:0000256" key="6">
    <source>
        <dbReference type="HAMAP-Rule" id="MF_01007"/>
    </source>
</evidence>
<dbReference type="SUPFAM" id="SSF81799">
    <property type="entry name" value="Putative methyltransferase TM0872, insert domain"/>
    <property type="match status" value="1"/>
</dbReference>
<dbReference type="PANTHER" id="PTHR11265">
    <property type="entry name" value="S-ADENOSYL-METHYLTRANSFERASE MRAW"/>
    <property type="match status" value="1"/>
</dbReference>
<comment type="function">
    <text evidence="6">Specifically methylates the N4 position of cytidine in position 1402 (C1402) of 16S rRNA.</text>
</comment>
<dbReference type="NCBIfam" id="TIGR00006">
    <property type="entry name" value="16S rRNA (cytosine(1402)-N(4))-methyltransferase RsmH"/>
    <property type="match status" value="1"/>
</dbReference>
<evidence type="ECO:0000256" key="4">
    <source>
        <dbReference type="ARBA" id="ARBA00022679"/>
    </source>
</evidence>
<name>A0A1F6BQC1_9BACT</name>
<feature type="binding site" evidence="6">
    <location>
        <begin position="33"/>
        <end position="35"/>
    </location>
    <ligand>
        <name>S-adenosyl-L-methionine</name>
        <dbReference type="ChEBI" id="CHEBI:59789"/>
    </ligand>
</feature>
<feature type="binding site" evidence="6">
    <location>
        <position position="79"/>
    </location>
    <ligand>
        <name>S-adenosyl-L-methionine</name>
        <dbReference type="ChEBI" id="CHEBI:59789"/>
    </ligand>
</feature>
<evidence type="ECO:0000256" key="3">
    <source>
        <dbReference type="ARBA" id="ARBA00022603"/>
    </source>
</evidence>
<dbReference type="PIRSF" id="PIRSF004486">
    <property type="entry name" value="MraW"/>
    <property type="match status" value="1"/>
</dbReference>
<comment type="subcellular location">
    <subcellularLocation>
        <location evidence="6">Cytoplasm</location>
    </subcellularLocation>
</comment>
<feature type="binding site" evidence="6">
    <location>
        <position position="107"/>
    </location>
    <ligand>
        <name>S-adenosyl-L-methionine</name>
        <dbReference type="ChEBI" id="CHEBI:59789"/>
    </ligand>
</feature>
<dbReference type="SUPFAM" id="SSF53335">
    <property type="entry name" value="S-adenosyl-L-methionine-dependent methyltransferases"/>
    <property type="match status" value="1"/>
</dbReference>
<keyword evidence="5 6" id="KW-0949">S-adenosyl-L-methionine</keyword>
<protein>
    <recommendedName>
        <fullName evidence="6">Ribosomal RNA small subunit methyltransferase H</fullName>
        <ecNumber evidence="6">2.1.1.199</ecNumber>
    </recommendedName>
    <alternativeName>
        <fullName evidence="6">16S rRNA m(4)C1402 methyltransferase</fullName>
    </alternativeName>
    <alternativeName>
        <fullName evidence="6">rRNA (cytosine-N(4)-)-methyltransferase RsmH</fullName>
    </alternativeName>
</protein>
<keyword evidence="6" id="KW-0963">Cytoplasm</keyword>
<dbReference type="Proteomes" id="UP000178825">
    <property type="component" value="Unassembled WGS sequence"/>
</dbReference>
<dbReference type="InterPro" id="IPR029063">
    <property type="entry name" value="SAM-dependent_MTases_sf"/>
</dbReference>
<dbReference type="STRING" id="1798470.A3D55_01900"/>
<dbReference type="CDD" id="cd02440">
    <property type="entry name" value="AdoMet_MTases"/>
    <property type="match status" value="1"/>
</dbReference>
<dbReference type="GO" id="GO:0005737">
    <property type="term" value="C:cytoplasm"/>
    <property type="evidence" value="ECO:0007669"/>
    <property type="project" value="UniProtKB-SubCell"/>
</dbReference>
<evidence type="ECO:0000313" key="7">
    <source>
        <dbReference type="EMBL" id="OGG38737.1"/>
    </source>
</evidence>
<evidence type="ECO:0000313" key="8">
    <source>
        <dbReference type="Proteomes" id="UP000178825"/>
    </source>
</evidence>
<evidence type="ECO:0000256" key="1">
    <source>
        <dbReference type="ARBA" id="ARBA00010396"/>
    </source>
</evidence>
<comment type="similarity">
    <text evidence="1 6">Belongs to the methyltransferase superfamily. RsmH family.</text>
</comment>
<dbReference type="InterPro" id="IPR002903">
    <property type="entry name" value="RsmH"/>
</dbReference>